<evidence type="ECO:0000256" key="1">
    <source>
        <dbReference type="SAM" id="MobiDB-lite"/>
    </source>
</evidence>
<feature type="compositionally biased region" description="Low complexity" evidence="1">
    <location>
        <begin position="244"/>
        <end position="254"/>
    </location>
</feature>
<gene>
    <name evidence="2" type="ORF">BOLC3T20378H</name>
</gene>
<dbReference type="SUPFAM" id="SSF54001">
    <property type="entry name" value="Cysteine proteinases"/>
    <property type="match status" value="1"/>
</dbReference>
<feature type="compositionally biased region" description="Acidic residues" evidence="1">
    <location>
        <begin position="178"/>
        <end position="188"/>
    </location>
</feature>
<feature type="region of interest" description="Disordered" evidence="1">
    <location>
        <begin position="220"/>
        <end position="263"/>
    </location>
</feature>
<accession>A0A3P6AY86</accession>
<feature type="compositionally biased region" description="Basic and acidic residues" evidence="1">
    <location>
        <begin position="164"/>
        <end position="175"/>
    </location>
</feature>
<dbReference type="AlphaFoldDB" id="A0A3P6AY86"/>
<protein>
    <recommendedName>
        <fullName evidence="3">Ubiquitin-like protease family profile domain-containing protein</fullName>
    </recommendedName>
</protein>
<name>A0A3P6AY86_BRAOL</name>
<evidence type="ECO:0008006" key="3">
    <source>
        <dbReference type="Google" id="ProtNLM"/>
    </source>
</evidence>
<sequence length="581" mass="65809">MSKLGHLLGEIIAALERCEGWSRDDHKLLVRTLPSSLDRLKGESIQPLHGAEIFRVVTLLMGLRKLSVSGVYTALFELGATLTRVINFVQKDIGEMFPKWEFDVKDTLAENIIKLMFVRKPWKWTMDCWEVTGTWVNTKSAVVSPAKKKVVKEDSLRPQKKARKEAPAEASKEAAAEASEEAAAEASEEVTTTDIDDSMREGFGTCLKEIKYLSERVEAVEKKSESVNGTNAGMKSLAEDKGPDVPAAVPADASSSKDKAPEPSLVLLDKNQRTVSDLQKKDARYQEKKDAALALCRAKSDRTRKLAASQQSPYTENSTARVIISNRKLYPGYNPFAPIDKKKLKELADWLKTCPHYRTAFDKKPRKSRTWWYQILRTSLEWLEDCHIDAWINMLRKRYDANPQHFRSDRMCFLDHLFAQQWRFNFKDFKDSEPDQNSLGRRLSGGISIPKRHIVVFDIICSSISPEELNVYIEFHALGIAFSKKDFVKANGKSMRDKMAVDIFQELPDAHEFENKDMDDNLGAYDGLTVKSSGMLDDLTISSLESLLSSDLLARPSQICLVVQFDKEVDTDKFITQIFST</sequence>
<proteinExistence type="predicted"/>
<feature type="region of interest" description="Disordered" evidence="1">
    <location>
        <begin position="153"/>
        <end position="198"/>
    </location>
</feature>
<organism evidence="2">
    <name type="scientific">Brassica oleracea</name>
    <name type="common">Wild cabbage</name>
    <dbReference type="NCBI Taxonomy" id="3712"/>
    <lineage>
        <taxon>Eukaryota</taxon>
        <taxon>Viridiplantae</taxon>
        <taxon>Streptophyta</taxon>
        <taxon>Embryophyta</taxon>
        <taxon>Tracheophyta</taxon>
        <taxon>Spermatophyta</taxon>
        <taxon>Magnoliopsida</taxon>
        <taxon>eudicotyledons</taxon>
        <taxon>Gunneridae</taxon>
        <taxon>Pentapetalae</taxon>
        <taxon>rosids</taxon>
        <taxon>malvids</taxon>
        <taxon>Brassicales</taxon>
        <taxon>Brassicaceae</taxon>
        <taxon>Brassiceae</taxon>
        <taxon>Brassica</taxon>
    </lineage>
</organism>
<reference evidence="2" key="1">
    <citation type="submission" date="2018-11" db="EMBL/GenBank/DDBJ databases">
        <authorList>
            <consortium name="Genoscope - CEA"/>
            <person name="William W."/>
        </authorList>
    </citation>
    <scope>NUCLEOTIDE SEQUENCE</scope>
</reference>
<evidence type="ECO:0000313" key="2">
    <source>
        <dbReference type="EMBL" id="VDC99116.1"/>
    </source>
</evidence>
<dbReference type="EMBL" id="LR031872">
    <property type="protein sequence ID" value="VDC99116.1"/>
    <property type="molecule type" value="Genomic_DNA"/>
</dbReference>
<dbReference type="InterPro" id="IPR038765">
    <property type="entry name" value="Papain-like_cys_pep_sf"/>
</dbReference>